<accession>I4Z4T4</accession>
<protein>
    <submittedName>
        <fullName evidence="6">ABC-type nitrate/sulfonate/bicarbonate transport system, ATPase component</fullName>
    </submittedName>
</protein>
<keyword evidence="7" id="KW-1185">Reference proteome</keyword>
<dbReference type="STRING" id="864069.MicloDRAFT_00002160"/>
<dbReference type="Gene3D" id="3.40.50.300">
    <property type="entry name" value="P-loop containing nucleotide triphosphate hydrolases"/>
    <property type="match status" value="1"/>
</dbReference>
<sequence>MAAMTGLEIEIAHKSYLPLGGAPVRRIFEGFHLSVDPGEFVCLLGPSGIGKTTLLNMISGLDTEYSGRIGFDDVAKPRMAYVFQTPRLLPWRTVLENILLPLPSTEAARRTALDLLASMGMSDTQDVYPERLSLGMQRRVALARAFAIEPDLLLMDEPFTSLDEPTADRLRDLLIGMLAQRSATVLFVTHDSRDAIRMASRIVVLAGSPIQAVRDIPVELSQGERQDKGAIEAFRGRFLAQPQRFC</sequence>
<keyword evidence="3" id="KW-0547">Nucleotide-binding</keyword>
<dbReference type="SUPFAM" id="SSF52540">
    <property type="entry name" value="P-loop containing nucleoside triphosphate hydrolases"/>
    <property type="match status" value="1"/>
</dbReference>
<evidence type="ECO:0000256" key="3">
    <source>
        <dbReference type="ARBA" id="ARBA00022741"/>
    </source>
</evidence>
<dbReference type="GO" id="GO:0005524">
    <property type="term" value="F:ATP binding"/>
    <property type="evidence" value="ECO:0007669"/>
    <property type="project" value="UniProtKB-KW"/>
</dbReference>
<keyword evidence="2" id="KW-0813">Transport</keyword>
<dbReference type="AlphaFoldDB" id="I4Z4T4"/>
<dbReference type="InterPro" id="IPR050166">
    <property type="entry name" value="ABC_transporter_ATP-bind"/>
</dbReference>
<dbReference type="InterPro" id="IPR027417">
    <property type="entry name" value="P-loop_NTPase"/>
</dbReference>
<evidence type="ECO:0000259" key="5">
    <source>
        <dbReference type="PROSITE" id="PS50893"/>
    </source>
</evidence>
<dbReference type="HOGENOM" id="CLU_000604_1_22_5"/>
<dbReference type="GO" id="GO:0016887">
    <property type="term" value="F:ATP hydrolysis activity"/>
    <property type="evidence" value="ECO:0007669"/>
    <property type="project" value="InterPro"/>
</dbReference>
<evidence type="ECO:0000313" key="7">
    <source>
        <dbReference type="Proteomes" id="UP000003947"/>
    </source>
</evidence>
<proteinExistence type="inferred from homology"/>
<dbReference type="eggNOG" id="COG1116">
    <property type="taxonomic scope" value="Bacteria"/>
</dbReference>
<dbReference type="PROSITE" id="PS50893">
    <property type="entry name" value="ABC_TRANSPORTER_2"/>
    <property type="match status" value="1"/>
</dbReference>
<reference evidence="6 7" key="1">
    <citation type="submission" date="2012-02" db="EMBL/GenBank/DDBJ databases">
        <title>Improved High-Quality Draft sequence of Microvirga sp. WSM3557.</title>
        <authorList>
            <consortium name="US DOE Joint Genome Institute"/>
            <person name="Lucas S."/>
            <person name="Han J."/>
            <person name="Lapidus A."/>
            <person name="Cheng J.-F."/>
            <person name="Goodwin L."/>
            <person name="Pitluck S."/>
            <person name="Peters L."/>
            <person name="Zhang X."/>
            <person name="Detter J.C."/>
            <person name="Han C."/>
            <person name="Tapia R."/>
            <person name="Land M."/>
            <person name="Hauser L."/>
            <person name="Kyrpides N."/>
            <person name="Ivanova N."/>
            <person name="Pagani I."/>
            <person name="Brau L."/>
            <person name="Yates R."/>
            <person name="O'Hara G."/>
            <person name="Rui T."/>
            <person name="Howieson J."/>
            <person name="Reeve W."/>
            <person name="Woyke T."/>
        </authorList>
    </citation>
    <scope>NUCLEOTIDE SEQUENCE [LARGE SCALE GENOMIC DNA]</scope>
    <source>
        <strain evidence="6 7">WSM3557</strain>
    </source>
</reference>
<name>I4Z4T4_9HYPH</name>
<evidence type="ECO:0000256" key="2">
    <source>
        <dbReference type="ARBA" id="ARBA00022448"/>
    </source>
</evidence>
<gene>
    <name evidence="6" type="ORF">MicloDRAFT_00002160</name>
</gene>
<dbReference type="Proteomes" id="UP000003947">
    <property type="component" value="Unassembled WGS sequence"/>
</dbReference>
<feature type="domain" description="ABC transporter" evidence="5">
    <location>
        <begin position="7"/>
        <end position="232"/>
    </location>
</feature>
<dbReference type="PANTHER" id="PTHR42788">
    <property type="entry name" value="TAURINE IMPORT ATP-BINDING PROTEIN-RELATED"/>
    <property type="match status" value="1"/>
</dbReference>
<evidence type="ECO:0000256" key="1">
    <source>
        <dbReference type="ARBA" id="ARBA00005417"/>
    </source>
</evidence>
<dbReference type="PROSITE" id="PS00211">
    <property type="entry name" value="ABC_TRANSPORTER_1"/>
    <property type="match status" value="1"/>
</dbReference>
<keyword evidence="4" id="KW-0067">ATP-binding</keyword>
<dbReference type="PATRIC" id="fig|864069.3.peg.225"/>
<evidence type="ECO:0000256" key="4">
    <source>
        <dbReference type="ARBA" id="ARBA00022840"/>
    </source>
</evidence>
<dbReference type="SMART" id="SM00382">
    <property type="entry name" value="AAA"/>
    <property type="match status" value="1"/>
</dbReference>
<dbReference type="InterPro" id="IPR003439">
    <property type="entry name" value="ABC_transporter-like_ATP-bd"/>
</dbReference>
<dbReference type="OrthoDB" id="9797536at2"/>
<dbReference type="InterPro" id="IPR017871">
    <property type="entry name" value="ABC_transporter-like_CS"/>
</dbReference>
<dbReference type="Pfam" id="PF00005">
    <property type="entry name" value="ABC_tran"/>
    <property type="match status" value="1"/>
</dbReference>
<evidence type="ECO:0000313" key="6">
    <source>
        <dbReference type="EMBL" id="EIM31226.1"/>
    </source>
</evidence>
<organism evidence="6 7">
    <name type="scientific">Microvirga lotononidis</name>
    <dbReference type="NCBI Taxonomy" id="864069"/>
    <lineage>
        <taxon>Bacteria</taxon>
        <taxon>Pseudomonadati</taxon>
        <taxon>Pseudomonadota</taxon>
        <taxon>Alphaproteobacteria</taxon>
        <taxon>Hyphomicrobiales</taxon>
        <taxon>Methylobacteriaceae</taxon>
        <taxon>Microvirga</taxon>
    </lineage>
</organism>
<dbReference type="EMBL" id="JH660633">
    <property type="protein sequence ID" value="EIM31226.1"/>
    <property type="molecule type" value="Genomic_DNA"/>
</dbReference>
<dbReference type="InterPro" id="IPR003593">
    <property type="entry name" value="AAA+_ATPase"/>
</dbReference>
<dbReference type="RefSeq" id="WP_009488694.1">
    <property type="nucleotide sequence ID" value="NZ_CP141049.1"/>
</dbReference>
<dbReference type="PANTHER" id="PTHR42788:SF19">
    <property type="entry name" value="ALIPHATIC SULFONATES IMPORT ATP-BINDING PROTEIN SSUB 2"/>
    <property type="match status" value="1"/>
</dbReference>
<comment type="similarity">
    <text evidence="1">Belongs to the ABC transporter superfamily.</text>
</comment>